<comment type="caution">
    <text evidence="2">The sequence shown here is derived from an EMBL/GenBank/DDBJ whole genome shotgun (WGS) entry which is preliminary data.</text>
</comment>
<proteinExistence type="predicted"/>
<keyword evidence="3" id="KW-1185">Reference proteome</keyword>
<organism evidence="2 3">
    <name type="scientific">Vespula pensylvanica</name>
    <name type="common">Western yellow jacket</name>
    <name type="synonym">Wasp</name>
    <dbReference type="NCBI Taxonomy" id="30213"/>
    <lineage>
        <taxon>Eukaryota</taxon>
        <taxon>Metazoa</taxon>
        <taxon>Ecdysozoa</taxon>
        <taxon>Arthropoda</taxon>
        <taxon>Hexapoda</taxon>
        <taxon>Insecta</taxon>
        <taxon>Pterygota</taxon>
        <taxon>Neoptera</taxon>
        <taxon>Endopterygota</taxon>
        <taxon>Hymenoptera</taxon>
        <taxon>Apocrita</taxon>
        <taxon>Aculeata</taxon>
        <taxon>Vespoidea</taxon>
        <taxon>Vespidae</taxon>
        <taxon>Vespinae</taxon>
        <taxon>Vespula</taxon>
    </lineage>
</organism>
<feature type="region of interest" description="Disordered" evidence="1">
    <location>
        <begin position="55"/>
        <end position="90"/>
    </location>
</feature>
<evidence type="ECO:0000313" key="2">
    <source>
        <dbReference type="EMBL" id="KAF7431425.1"/>
    </source>
</evidence>
<accession>A0A834P868</accession>
<protein>
    <submittedName>
        <fullName evidence="2">Uncharacterized protein</fullName>
    </submittedName>
</protein>
<sequence length="90" mass="10328">MLMEEVEMVIEGRGRESRETTGVVVIILFCDLYRDAWAIEAANLRRQRTANRDWQFSQRGNSPTLQKPCAVSSAQTRVRWTKQDAGMPRG</sequence>
<evidence type="ECO:0000313" key="3">
    <source>
        <dbReference type="Proteomes" id="UP000600918"/>
    </source>
</evidence>
<feature type="compositionally biased region" description="Polar residues" evidence="1">
    <location>
        <begin position="55"/>
        <end position="65"/>
    </location>
</feature>
<dbReference type="EMBL" id="JACSDY010000003">
    <property type="protein sequence ID" value="KAF7431425.1"/>
    <property type="molecule type" value="Genomic_DNA"/>
</dbReference>
<dbReference type="Proteomes" id="UP000600918">
    <property type="component" value="Unassembled WGS sequence"/>
</dbReference>
<gene>
    <name evidence="2" type="ORF">H0235_004349</name>
</gene>
<evidence type="ECO:0000256" key="1">
    <source>
        <dbReference type="SAM" id="MobiDB-lite"/>
    </source>
</evidence>
<name>A0A834P868_VESPE</name>
<reference evidence="2" key="1">
    <citation type="journal article" date="2020" name="G3 (Bethesda)">
        <title>High-Quality Assemblies for Three Invasive Social Wasps from the &lt;i&gt;Vespula&lt;/i&gt; Genus.</title>
        <authorList>
            <person name="Harrop T.W.R."/>
            <person name="Guhlin J."/>
            <person name="McLaughlin G.M."/>
            <person name="Permina E."/>
            <person name="Stockwell P."/>
            <person name="Gilligan J."/>
            <person name="Le Lec M.F."/>
            <person name="Gruber M.A.M."/>
            <person name="Quinn O."/>
            <person name="Lovegrove M."/>
            <person name="Duncan E.J."/>
            <person name="Remnant E.J."/>
            <person name="Van Eeckhoven J."/>
            <person name="Graham B."/>
            <person name="Knapp R.A."/>
            <person name="Langford K.W."/>
            <person name="Kronenberg Z."/>
            <person name="Press M.O."/>
            <person name="Eacker S.M."/>
            <person name="Wilson-Rankin E.E."/>
            <person name="Purcell J."/>
            <person name="Lester P.J."/>
            <person name="Dearden P.K."/>
        </authorList>
    </citation>
    <scope>NUCLEOTIDE SEQUENCE</scope>
    <source>
        <strain evidence="2">Volc-1</strain>
    </source>
</reference>
<dbReference type="AlphaFoldDB" id="A0A834P868"/>